<dbReference type="Proteomes" id="UP000001024">
    <property type="component" value="Chromosome"/>
</dbReference>
<dbReference type="PROSITE" id="PS00198">
    <property type="entry name" value="4FE4S_FER_1"/>
    <property type="match status" value="1"/>
</dbReference>
<dbReference type="InterPro" id="IPR017896">
    <property type="entry name" value="4Fe4S_Fe-S-bd"/>
</dbReference>
<dbReference type="PaxDb" id="273075-Ta0198m"/>
<keyword evidence="9" id="KW-0408">Iron</keyword>
<comment type="similarity">
    <text evidence="2">Belongs to the HdrC family.</text>
</comment>
<evidence type="ECO:0000313" key="15">
    <source>
        <dbReference type="Proteomes" id="UP000001024"/>
    </source>
</evidence>
<dbReference type="PANTHER" id="PTHR43255">
    <property type="entry name" value="IRON-SULFUR-BINDING OXIDOREDUCTASE FADF-RELATED-RELATED"/>
    <property type="match status" value="1"/>
</dbReference>
<keyword evidence="10" id="KW-0411">Iron-sulfur</keyword>
<dbReference type="InterPro" id="IPR004017">
    <property type="entry name" value="Cys_rich_dom"/>
</dbReference>
<keyword evidence="15" id="KW-1185">Reference proteome</keyword>
<keyword evidence="4" id="KW-0004">4Fe-4S</keyword>
<accession>Q9HLM9</accession>
<keyword evidence="11 12" id="KW-0472">Membrane</keyword>
<evidence type="ECO:0000256" key="5">
    <source>
        <dbReference type="ARBA" id="ARBA00022692"/>
    </source>
</evidence>
<dbReference type="Gene3D" id="1.10.1060.10">
    <property type="entry name" value="Alpha-helical ferredoxin"/>
    <property type="match status" value="1"/>
</dbReference>
<sequence>MWYRSYSKKGINYGVMWSYLTSNFPRMVKQFFSYAIFQRKIVKNRYAGIMHLFIFYGFVILFIATSLIALSHDILKPLIGVGILYGTFYLIFEVFTQIGGIILIIGLIMALVRRLTNFVPMHTTSEDYILLSGILLLALEGFFLGALKIALFRESFDIYRFVEWYLSYIFPYGSFSPAGIAVYRDLWMAHVITAFLVALYLPYSKLFHSLLSPTHATKTVIHGNSYVGTPFILSEVMASGNYEVKVGAKNVKELSLEYMTAAMACTDCGRCERACPAYASGTGLDPRAVVQNLKKTVGTETDLVPVILTENAAWSCTTCMACVEECPVLIRPYNFVTETRRNLVMENRVSKETTTYLTNLYNTGNPLGSSPMDRDDLLQYAEKYSEDKEVLYWVGCMGAYDPKAKETAIAVMDLMKKAGVKFGILGSEERCTGETARRIGEEGLFQTLATGNIETFNKYGVKKIVTSCPHCYNTFKNEYPEFGLKTEVVHHSEFLAQLIREGKLKVKNSETLTTYHDPCYLGRGNGVYDDPRFIVSSSSNLVEMEKSRNSSFCCGAGGGNYWYKVDSEKAISHIRMEQAMKTNASNVAVACPFCNAMLSDAARTMNVEDKIQVKDIAIIIRENLIEDQGKTENKGTS</sequence>
<comment type="subcellular location">
    <subcellularLocation>
        <location evidence="1">Cell membrane</location>
        <topology evidence="1">Multi-pass membrane protein</topology>
    </subcellularLocation>
</comment>
<feature type="transmembrane region" description="Helical" evidence="12">
    <location>
        <begin position="46"/>
        <end position="68"/>
    </location>
</feature>
<organism evidence="14 15">
    <name type="scientific">Thermoplasma acidophilum (strain ATCC 25905 / DSM 1728 / JCM 9062 / NBRC 15155 / AMRC-C165)</name>
    <dbReference type="NCBI Taxonomy" id="273075"/>
    <lineage>
        <taxon>Archaea</taxon>
        <taxon>Methanobacteriati</taxon>
        <taxon>Thermoplasmatota</taxon>
        <taxon>Thermoplasmata</taxon>
        <taxon>Thermoplasmatales</taxon>
        <taxon>Thermoplasmataceae</taxon>
        <taxon>Thermoplasma</taxon>
    </lineage>
</organism>
<dbReference type="STRING" id="273075.gene:9571414"/>
<proteinExistence type="inferred from homology"/>
<dbReference type="GO" id="GO:0046872">
    <property type="term" value="F:metal ion binding"/>
    <property type="evidence" value="ECO:0007669"/>
    <property type="project" value="UniProtKB-KW"/>
</dbReference>
<evidence type="ECO:0000256" key="7">
    <source>
        <dbReference type="ARBA" id="ARBA00022989"/>
    </source>
</evidence>
<evidence type="ECO:0000256" key="1">
    <source>
        <dbReference type="ARBA" id="ARBA00004651"/>
    </source>
</evidence>
<dbReference type="InterPro" id="IPR017900">
    <property type="entry name" value="4Fe4S_Fe_S_CS"/>
</dbReference>
<feature type="domain" description="4Fe-4S ferredoxin-type" evidence="13">
    <location>
        <begin position="256"/>
        <end position="285"/>
    </location>
</feature>
<dbReference type="InParanoid" id="Q9HLM9"/>
<name>Q9HLM9_THEAC</name>
<dbReference type="PANTHER" id="PTHR43255:SF1">
    <property type="entry name" value="IRON-SULFUR-BINDING OXIDOREDUCTASE FADF-RELATED"/>
    <property type="match status" value="1"/>
</dbReference>
<keyword evidence="3" id="KW-1003">Cell membrane</keyword>
<dbReference type="eggNOG" id="arCOG00332">
    <property type="taxonomic scope" value="Archaea"/>
</dbReference>
<dbReference type="GO" id="GO:0051539">
    <property type="term" value="F:4 iron, 4 sulfur cluster binding"/>
    <property type="evidence" value="ECO:0007669"/>
    <property type="project" value="UniProtKB-KW"/>
</dbReference>
<dbReference type="InterPro" id="IPR009051">
    <property type="entry name" value="Helical_ferredxn"/>
</dbReference>
<dbReference type="KEGG" id="tac:Ta0198"/>
<dbReference type="EnsemblBacteria" id="CAC11344">
    <property type="protein sequence ID" value="CAC11344"/>
    <property type="gene ID" value="CAC11344"/>
</dbReference>
<dbReference type="Pfam" id="PF02754">
    <property type="entry name" value="CCG"/>
    <property type="match status" value="2"/>
</dbReference>
<keyword evidence="5 12" id="KW-0812">Transmembrane</keyword>
<dbReference type="GO" id="GO:0005886">
    <property type="term" value="C:plasma membrane"/>
    <property type="evidence" value="ECO:0007669"/>
    <property type="project" value="UniProtKB-SubCell"/>
</dbReference>
<feature type="transmembrane region" description="Helical" evidence="12">
    <location>
        <begin position="128"/>
        <end position="150"/>
    </location>
</feature>
<evidence type="ECO:0000256" key="6">
    <source>
        <dbReference type="ARBA" id="ARBA00022723"/>
    </source>
</evidence>
<evidence type="ECO:0000256" key="3">
    <source>
        <dbReference type="ARBA" id="ARBA00022475"/>
    </source>
</evidence>
<protein>
    <recommendedName>
        <fullName evidence="13">4Fe-4S ferredoxin-type domain-containing protein</fullName>
    </recommendedName>
</protein>
<gene>
    <name evidence="14" type="ordered locus">Ta0198</name>
</gene>
<evidence type="ECO:0000256" key="2">
    <source>
        <dbReference type="ARBA" id="ARBA00007097"/>
    </source>
</evidence>
<evidence type="ECO:0000259" key="13">
    <source>
        <dbReference type="PROSITE" id="PS51379"/>
    </source>
</evidence>
<keyword evidence="6" id="KW-0479">Metal-binding</keyword>
<dbReference type="SUPFAM" id="SSF103501">
    <property type="entry name" value="Respiratory nitrate reductase 1 gamma chain"/>
    <property type="match status" value="1"/>
</dbReference>
<evidence type="ECO:0000256" key="12">
    <source>
        <dbReference type="SAM" id="Phobius"/>
    </source>
</evidence>
<dbReference type="PROSITE" id="PS51379">
    <property type="entry name" value="4FE4S_FER_2"/>
    <property type="match status" value="1"/>
</dbReference>
<reference evidence="14 15" key="1">
    <citation type="journal article" date="2000" name="Nature">
        <title>The genome sequence of the thermoacidophilic scavenger Thermoplasma acidophilum.</title>
        <authorList>
            <person name="Ruepp A."/>
            <person name="Graml W."/>
            <person name="Santos-Martinez M.L."/>
            <person name="Koretke K.K."/>
            <person name="Volker C."/>
            <person name="Mewes H.W."/>
            <person name="Frishman D."/>
            <person name="Stocker S."/>
            <person name="Lupas A.N."/>
            <person name="Baumeister W."/>
        </authorList>
    </citation>
    <scope>NUCLEOTIDE SEQUENCE [LARGE SCALE GENOMIC DNA]</scope>
    <source>
        <strain evidence="15">ATCC 25905 / DSM 1728 / JCM 9062 / NBRC 15155 / AMRC-C165</strain>
    </source>
</reference>
<dbReference type="InterPro" id="IPR051460">
    <property type="entry name" value="HdrC_iron-sulfur_subunit"/>
</dbReference>
<dbReference type="HOGENOM" id="CLU_005304_1_0_2"/>
<dbReference type="GO" id="GO:0016491">
    <property type="term" value="F:oxidoreductase activity"/>
    <property type="evidence" value="ECO:0007669"/>
    <property type="project" value="UniProtKB-KW"/>
</dbReference>
<evidence type="ECO:0000256" key="10">
    <source>
        <dbReference type="ARBA" id="ARBA00023014"/>
    </source>
</evidence>
<dbReference type="Pfam" id="PF02665">
    <property type="entry name" value="Nitrate_red_gam"/>
    <property type="match status" value="1"/>
</dbReference>
<evidence type="ECO:0000256" key="9">
    <source>
        <dbReference type="ARBA" id="ARBA00023004"/>
    </source>
</evidence>
<keyword evidence="8" id="KW-0560">Oxidoreductase</keyword>
<evidence type="ECO:0000256" key="8">
    <source>
        <dbReference type="ARBA" id="ARBA00023002"/>
    </source>
</evidence>
<evidence type="ECO:0000256" key="4">
    <source>
        <dbReference type="ARBA" id="ARBA00022485"/>
    </source>
</evidence>
<feature type="transmembrane region" description="Helical" evidence="12">
    <location>
        <begin position="186"/>
        <end position="203"/>
    </location>
</feature>
<feature type="transmembrane region" description="Helical" evidence="12">
    <location>
        <begin position="162"/>
        <end position="180"/>
    </location>
</feature>
<dbReference type="AlphaFoldDB" id="Q9HLM9"/>
<dbReference type="InterPro" id="IPR036197">
    <property type="entry name" value="NarG-like_sf"/>
</dbReference>
<dbReference type="InterPro" id="IPR023234">
    <property type="entry name" value="NarG-like_domain"/>
</dbReference>
<dbReference type="Pfam" id="PF13183">
    <property type="entry name" value="Fer4_8"/>
    <property type="match status" value="1"/>
</dbReference>
<dbReference type="SUPFAM" id="SSF46548">
    <property type="entry name" value="alpha-helical ferredoxin"/>
    <property type="match status" value="1"/>
</dbReference>
<evidence type="ECO:0000256" key="11">
    <source>
        <dbReference type="ARBA" id="ARBA00023136"/>
    </source>
</evidence>
<dbReference type="Gene3D" id="1.20.950.20">
    <property type="entry name" value="Transmembrane di-heme cytochromes, Chain C"/>
    <property type="match status" value="1"/>
</dbReference>
<evidence type="ECO:0000313" key="14">
    <source>
        <dbReference type="EMBL" id="CAC11344.1"/>
    </source>
</evidence>
<keyword evidence="7 12" id="KW-1133">Transmembrane helix</keyword>
<dbReference type="EMBL" id="AL445063">
    <property type="protein sequence ID" value="CAC11344.1"/>
    <property type="molecule type" value="Genomic_DNA"/>
</dbReference>